<dbReference type="EMBL" id="BARU01037592">
    <property type="protein sequence ID" value="GAH88973.1"/>
    <property type="molecule type" value="Genomic_DNA"/>
</dbReference>
<name>X1L4B0_9ZZZZ</name>
<dbReference type="PANTHER" id="PTHR43742">
    <property type="entry name" value="TRIMETHYLAMINE-N-OXIDE REDUCTASE"/>
    <property type="match status" value="1"/>
</dbReference>
<evidence type="ECO:0000256" key="1">
    <source>
        <dbReference type="ARBA" id="ARBA00022505"/>
    </source>
</evidence>
<dbReference type="Gene3D" id="3.40.228.10">
    <property type="entry name" value="Dimethylsulfoxide Reductase, domain 2"/>
    <property type="match status" value="1"/>
</dbReference>
<dbReference type="GO" id="GO:0051536">
    <property type="term" value="F:iron-sulfur cluster binding"/>
    <property type="evidence" value="ECO:0007669"/>
    <property type="project" value="UniProtKB-KW"/>
</dbReference>
<dbReference type="SUPFAM" id="SSF53706">
    <property type="entry name" value="Formate dehydrogenase/DMSO reductase, domains 1-3"/>
    <property type="match status" value="1"/>
</dbReference>
<dbReference type="InterPro" id="IPR050612">
    <property type="entry name" value="Prok_Mopterin_Oxidored"/>
</dbReference>
<dbReference type="AlphaFoldDB" id="X1L4B0"/>
<dbReference type="PANTHER" id="PTHR43742:SF6">
    <property type="entry name" value="OXIDOREDUCTASE YYAE-RELATED"/>
    <property type="match status" value="1"/>
</dbReference>
<feature type="non-terminal residue" evidence="7">
    <location>
        <position position="248"/>
    </location>
</feature>
<evidence type="ECO:0000313" key="7">
    <source>
        <dbReference type="EMBL" id="GAH88973.1"/>
    </source>
</evidence>
<dbReference type="InterPro" id="IPR006656">
    <property type="entry name" value="Mopterin_OxRdtase"/>
</dbReference>
<evidence type="ECO:0000259" key="6">
    <source>
        <dbReference type="Pfam" id="PF00384"/>
    </source>
</evidence>
<dbReference type="InterPro" id="IPR006655">
    <property type="entry name" value="Mopterin_OxRdtase_prok_CS"/>
</dbReference>
<evidence type="ECO:0000256" key="5">
    <source>
        <dbReference type="ARBA" id="ARBA00023014"/>
    </source>
</evidence>
<proteinExistence type="predicted"/>
<comment type="caution">
    <text evidence="7">The sequence shown here is derived from an EMBL/GenBank/DDBJ whole genome shotgun (WGS) entry which is preliminary data.</text>
</comment>
<accession>X1L4B0</accession>
<keyword evidence="3" id="KW-0560">Oxidoreductase</keyword>
<keyword evidence="4" id="KW-0408">Iron</keyword>
<dbReference type="GO" id="GO:0046872">
    <property type="term" value="F:metal ion binding"/>
    <property type="evidence" value="ECO:0007669"/>
    <property type="project" value="UniProtKB-KW"/>
</dbReference>
<sequence length="248" mass="27597">PDKVAEITWVPADTVRAIARTYAQSKPACISEGVALDHFRNGTQVSRAVAILMAVTGNVDIPGGNTWPSRGIPFTNLRMADRASDDEGIGAEYPIFNRFTRERSAMCIPDAILDGRPYPIKALLVQGSDPMRIWPNTSRAEKALKSLELLIVIDLFMTDTAKLADIVLPCTSFLEGKSWKDYRSSGLPLVTVGDQAIEPLGSSMEDWKIIAELGKRMGFEEYFPWKSADELFQYLFEPTGVTMEQFRE</sequence>
<evidence type="ECO:0000256" key="2">
    <source>
        <dbReference type="ARBA" id="ARBA00022723"/>
    </source>
</evidence>
<protein>
    <recommendedName>
        <fullName evidence="6">Molybdopterin oxidoreductase domain-containing protein</fullName>
    </recommendedName>
</protein>
<reference evidence="7" key="1">
    <citation type="journal article" date="2014" name="Front. Microbiol.">
        <title>High frequency of phylogenetically diverse reductive dehalogenase-homologous genes in deep subseafloor sedimentary metagenomes.</title>
        <authorList>
            <person name="Kawai M."/>
            <person name="Futagami T."/>
            <person name="Toyoda A."/>
            <person name="Takaki Y."/>
            <person name="Nishi S."/>
            <person name="Hori S."/>
            <person name="Arai W."/>
            <person name="Tsubouchi T."/>
            <person name="Morono Y."/>
            <person name="Uchiyama I."/>
            <person name="Ito T."/>
            <person name="Fujiyama A."/>
            <person name="Inagaki F."/>
            <person name="Takami H."/>
        </authorList>
    </citation>
    <scope>NUCLEOTIDE SEQUENCE</scope>
    <source>
        <strain evidence="7">Expedition CK06-06</strain>
    </source>
</reference>
<keyword evidence="1" id="KW-0500">Molybdenum</keyword>
<dbReference type="Gene3D" id="3.40.50.740">
    <property type="match status" value="1"/>
</dbReference>
<feature type="domain" description="Molybdopterin oxidoreductase" evidence="6">
    <location>
        <begin position="18"/>
        <end position="216"/>
    </location>
</feature>
<keyword evidence="2" id="KW-0479">Metal-binding</keyword>
<organism evidence="7">
    <name type="scientific">marine sediment metagenome</name>
    <dbReference type="NCBI Taxonomy" id="412755"/>
    <lineage>
        <taxon>unclassified sequences</taxon>
        <taxon>metagenomes</taxon>
        <taxon>ecological metagenomes</taxon>
    </lineage>
</organism>
<gene>
    <name evidence="7" type="ORF">S03H2_58538</name>
</gene>
<evidence type="ECO:0000256" key="3">
    <source>
        <dbReference type="ARBA" id="ARBA00023002"/>
    </source>
</evidence>
<feature type="non-terminal residue" evidence="7">
    <location>
        <position position="1"/>
    </location>
</feature>
<dbReference type="Pfam" id="PF00384">
    <property type="entry name" value="Molybdopterin"/>
    <property type="match status" value="1"/>
</dbReference>
<dbReference type="PROSITE" id="PS00490">
    <property type="entry name" value="MOLYBDOPTERIN_PROK_2"/>
    <property type="match status" value="1"/>
</dbReference>
<dbReference type="GO" id="GO:0016491">
    <property type="term" value="F:oxidoreductase activity"/>
    <property type="evidence" value="ECO:0007669"/>
    <property type="project" value="UniProtKB-KW"/>
</dbReference>
<evidence type="ECO:0000256" key="4">
    <source>
        <dbReference type="ARBA" id="ARBA00023004"/>
    </source>
</evidence>
<keyword evidence="5" id="KW-0411">Iron-sulfur</keyword>